<dbReference type="EMBL" id="CP058559">
    <property type="protein sequence ID" value="QNO15715.1"/>
    <property type="molecule type" value="Genomic_DNA"/>
</dbReference>
<dbReference type="KEGG" id="acae:HYG86_13560"/>
<dbReference type="InterPro" id="IPR018708">
    <property type="entry name" value="DUF2225"/>
</dbReference>
<dbReference type="AlphaFoldDB" id="A0A7G9WAK3"/>
<protein>
    <submittedName>
        <fullName evidence="2">DUF2225 domain-containing protein</fullName>
    </submittedName>
</protein>
<dbReference type="InterPro" id="IPR019734">
    <property type="entry name" value="TPR_rpt"/>
</dbReference>
<dbReference type="Proteomes" id="UP000516160">
    <property type="component" value="Chromosome"/>
</dbReference>
<keyword evidence="3" id="KW-1185">Reference proteome</keyword>
<sequence>MSYLYSTKQDCLNCKKQFESLKVRSKNCIVTHKDSDFCTYYKDAANPYFYEVFVCPDCGFAFTNNFSNKISDDKREIFRQKVTENWYKRQKYSFARNLGAAMEANKLALLTAKIVDEKSWVTAGLALRLGWLYRYQKKQEEELKFLTIARNLYLNAYENDGLRGYESPEINIIYLLGELSARVGDYDEAIKWFNKVTEHETKELHKAIVNQARDRWQDVRNELKKA</sequence>
<accession>A0A7G9WAK3</accession>
<dbReference type="Gene3D" id="1.25.40.10">
    <property type="entry name" value="Tetratricopeptide repeat domain"/>
    <property type="match status" value="1"/>
</dbReference>
<name>A0A7G9WAK3_ALKCA</name>
<evidence type="ECO:0000313" key="3">
    <source>
        <dbReference type="Proteomes" id="UP000516160"/>
    </source>
</evidence>
<proteinExistence type="predicted"/>
<reference evidence="2 3" key="1">
    <citation type="submission" date="2020-07" db="EMBL/GenBank/DDBJ databases">
        <title>Alkalicella. sp. LB2 genome.</title>
        <authorList>
            <person name="Postec A."/>
            <person name="Quemeneur M."/>
        </authorList>
    </citation>
    <scope>NUCLEOTIDE SEQUENCE [LARGE SCALE GENOMIC DNA]</scope>
    <source>
        <strain evidence="2 3">LB2</strain>
    </source>
</reference>
<dbReference type="PROSITE" id="PS50005">
    <property type="entry name" value="TPR"/>
    <property type="match status" value="1"/>
</dbReference>
<dbReference type="InterPro" id="IPR011990">
    <property type="entry name" value="TPR-like_helical_dom_sf"/>
</dbReference>
<organism evidence="2 3">
    <name type="scientific">Alkalicella caledoniensis</name>
    <dbReference type="NCBI Taxonomy" id="2731377"/>
    <lineage>
        <taxon>Bacteria</taxon>
        <taxon>Bacillati</taxon>
        <taxon>Bacillota</taxon>
        <taxon>Clostridia</taxon>
        <taxon>Eubacteriales</taxon>
        <taxon>Proteinivoracaceae</taxon>
        <taxon>Alkalicella</taxon>
    </lineage>
</organism>
<dbReference type="RefSeq" id="WP_213166123.1">
    <property type="nucleotide sequence ID" value="NZ_CP058559.1"/>
</dbReference>
<dbReference type="Pfam" id="PF09986">
    <property type="entry name" value="DUF2225"/>
    <property type="match status" value="1"/>
</dbReference>
<gene>
    <name evidence="2" type="ORF">HYG86_13560</name>
</gene>
<evidence type="ECO:0000313" key="2">
    <source>
        <dbReference type="EMBL" id="QNO15715.1"/>
    </source>
</evidence>
<feature type="repeat" description="TPR" evidence="1">
    <location>
        <begin position="170"/>
        <end position="203"/>
    </location>
</feature>
<keyword evidence="1" id="KW-0802">TPR repeat</keyword>
<evidence type="ECO:0000256" key="1">
    <source>
        <dbReference type="PROSITE-ProRule" id="PRU00339"/>
    </source>
</evidence>
<dbReference type="SUPFAM" id="SSF48452">
    <property type="entry name" value="TPR-like"/>
    <property type="match status" value="1"/>
</dbReference>